<keyword evidence="2" id="KW-1185">Reference proteome</keyword>
<proteinExistence type="predicted"/>
<sequence length="173" mass="20213">MTSTNILFDDIFDNTHLELSLQQQIEEFQITYQSNVEITSINNQIEQDSYNQEEFNEFDISKESTLNESVLTNEQIDKFKKIYSKDKIEDIEDNNNSIQNIKKNLDKKDEEAQYKKLQTIICCNEKCLNLISHEHAIANYQKFQNLSNNQKDMFLLGILSATTRKAITTDGQK</sequence>
<gene>
    <name evidence="1" type="ORF">C2G38_2228343</name>
</gene>
<evidence type="ECO:0000313" key="1">
    <source>
        <dbReference type="EMBL" id="RIB02256.1"/>
    </source>
</evidence>
<evidence type="ECO:0000313" key="2">
    <source>
        <dbReference type="Proteomes" id="UP000266673"/>
    </source>
</evidence>
<name>A0A397U5D4_9GLOM</name>
<organism evidence="1 2">
    <name type="scientific">Gigaspora rosea</name>
    <dbReference type="NCBI Taxonomy" id="44941"/>
    <lineage>
        <taxon>Eukaryota</taxon>
        <taxon>Fungi</taxon>
        <taxon>Fungi incertae sedis</taxon>
        <taxon>Mucoromycota</taxon>
        <taxon>Glomeromycotina</taxon>
        <taxon>Glomeromycetes</taxon>
        <taxon>Diversisporales</taxon>
        <taxon>Gigasporaceae</taxon>
        <taxon>Gigaspora</taxon>
    </lineage>
</organism>
<dbReference type="Proteomes" id="UP000266673">
    <property type="component" value="Unassembled WGS sequence"/>
</dbReference>
<dbReference type="OrthoDB" id="2442673at2759"/>
<feature type="non-terminal residue" evidence="1">
    <location>
        <position position="173"/>
    </location>
</feature>
<comment type="caution">
    <text evidence="1">The sequence shown here is derived from an EMBL/GenBank/DDBJ whole genome shotgun (WGS) entry which is preliminary data.</text>
</comment>
<dbReference type="EMBL" id="QKWP01002759">
    <property type="protein sequence ID" value="RIB02256.1"/>
    <property type="molecule type" value="Genomic_DNA"/>
</dbReference>
<protein>
    <submittedName>
        <fullName evidence="1">Uncharacterized protein</fullName>
    </submittedName>
</protein>
<dbReference type="AlphaFoldDB" id="A0A397U5D4"/>
<accession>A0A397U5D4</accession>
<reference evidence="1 2" key="1">
    <citation type="submission" date="2018-06" db="EMBL/GenBank/DDBJ databases">
        <title>Comparative genomics reveals the genomic features of Rhizophagus irregularis, R. cerebriforme, R. diaphanum and Gigaspora rosea, and their symbiotic lifestyle signature.</title>
        <authorList>
            <person name="Morin E."/>
            <person name="San Clemente H."/>
            <person name="Chen E.C.H."/>
            <person name="De La Providencia I."/>
            <person name="Hainaut M."/>
            <person name="Kuo A."/>
            <person name="Kohler A."/>
            <person name="Murat C."/>
            <person name="Tang N."/>
            <person name="Roy S."/>
            <person name="Loubradou J."/>
            <person name="Henrissat B."/>
            <person name="Grigoriev I.V."/>
            <person name="Corradi N."/>
            <person name="Roux C."/>
            <person name="Martin F.M."/>
        </authorList>
    </citation>
    <scope>NUCLEOTIDE SEQUENCE [LARGE SCALE GENOMIC DNA]</scope>
    <source>
        <strain evidence="1 2">DAOM 194757</strain>
    </source>
</reference>